<organism evidence="1 2">
    <name type="scientific">Armillaria ostoyae</name>
    <name type="common">Armillaria root rot fungus</name>
    <dbReference type="NCBI Taxonomy" id="47428"/>
    <lineage>
        <taxon>Eukaryota</taxon>
        <taxon>Fungi</taxon>
        <taxon>Dikarya</taxon>
        <taxon>Basidiomycota</taxon>
        <taxon>Agaricomycotina</taxon>
        <taxon>Agaricomycetes</taxon>
        <taxon>Agaricomycetidae</taxon>
        <taxon>Agaricales</taxon>
        <taxon>Marasmiineae</taxon>
        <taxon>Physalacriaceae</taxon>
        <taxon>Armillaria</taxon>
    </lineage>
</organism>
<dbReference type="Proteomes" id="UP000219338">
    <property type="component" value="Unassembled WGS sequence"/>
</dbReference>
<proteinExistence type="predicted"/>
<dbReference type="OrthoDB" id="3269637at2759"/>
<reference evidence="2" key="1">
    <citation type="journal article" date="2017" name="Nat. Ecol. Evol.">
        <title>Genome expansion and lineage-specific genetic innovations in the forest pathogenic fungi Armillaria.</title>
        <authorList>
            <person name="Sipos G."/>
            <person name="Prasanna A.N."/>
            <person name="Walter M.C."/>
            <person name="O'Connor E."/>
            <person name="Balint B."/>
            <person name="Krizsan K."/>
            <person name="Kiss B."/>
            <person name="Hess J."/>
            <person name="Varga T."/>
            <person name="Slot J."/>
            <person name="Riley R."/>
            <person name="Boka B."/>
            <person name="Rigling D."/>
            <person name="Barry K."/>
            <person name="Lee J."/>
            <person name="Mihaltcheva S."/>
            <person name="LaButti K."/>
            <person name="Lipzen A."/>
            <person name="Waldron R."/>
            <person name="Moloney N.M."/>
            <person name="Sperisen C."/>
            <person name="Kredics L."/>
            <person name="Vagvoelgyi C."/>
            <person name="Patrignani A."/>
            <person name="Fitzpatrick D."/>
            <person name="Nagy I."/>
            <person name="Doyle S."/>
            <person name="Anderson J.B."/>
            <person name="Grigoriev I.V."/>
            <person name="Gueldener U."/>
            <person name="Muensterkoetter M."/>
            <person name="Nagy L.G."/>
        </authorList>
    </citation>
    <scope>NUCLEOTIDE SEQUENCE [LARGE SCALE GENOMIC DNA]</scope>
    <source>
        <strain evidence="2">C18/9</strain>
    </source>
</reference>
<gene>
    <name evidence="1" type="ORF">ARMOST_04763</name>
</gene>
<dbReference type="EMBL" id="FUEG01000003">
    <property type="protein sequence ID" value="SJL01441.1"/>
    <property type="molecule type" value="Genomic_DNA"/>
</dbReference>
<name>A0A284QY95_ARMOS</name>
<dbReference type="AlphaFoldDB" id="A0A284QY95"/>
<sequence length="134" mass="14802">MPLSQVQLNILASMRISQLERSVLAAGEEPMYIFLRVPMPPGTSGHLRQDGRDLQTEAMDEPVVENEAYDFVAEGVLHVTDAQRGGIRTSINLKRAGVRLGIGIACPHVLTPVALLSWTLTQEIYQQAHPLDHH</sequence>
<evidence type="ECO:0000313" key="2">
    <source>
        <dbReference type="Proteomes" id="UP000219338"/>
    </source>
</evidence>
<evidence type="ECO:0000313" key="1">
    <source>
        <dbReference type="EMBL" id="SJL01441.1"/>
    </source>
</evidence>
<protein>
    <submittedName>
        <fullName evidence="1">Uncharacterized protein</fullName>
    </submittedName>
</protein>
<accession>A0A284QY95</accession>
<keyword evidence="2" id="KW-1185">Reference proteome</keyword>